<evidence type="ECO:0000313" key="6">
    <source>
        <dbReference type="Proteomes" id="UP000573603"/>
    </source>
</evidence>
<dbReference type="GO" id="GO:0006152">
    <property type="term" value="P:purine nucleoside catabolic process"/>
    <property type="evidence" value="ECO:0007669"/>
    <property type="project" value="TreeGrafter"/>
</dbReference>
<dbReference type="Proteomes" id="UP000573603">
    <property type="component" value="Unassembled WGS sequence"/>
</dbReference>
<keyword evidence="6" id="KW-1185">Reference proteome</keyword>
<evidence type="ECO:0000256" key="1">
    <source>
        <dbReference type="ARBA" id="ARBA00009176"/>
    </source>
</evidence>
<evidence type="ECO:0000259" key="4">
    <source>
        <dbReference type="Pfam" id="PF01156"/>
    </source>
</evidence>
<evidence type="ECO:0000256" key="3">
    <source>
        <dbReference type="ARBA" id="ARBA00023295"/>
    </source>
</evidence>
<dbReference type="AlphaFoldDB" id="A0A8H5E801"/>
<dbReference type="GO" id="GO:0008477">
    <property type="term" value="F:purine nucleosidase activity"/>
    <property type="evidence" value="ECO:0007669"/>
    <property type="project" value="TreeGrafter"/>
</dbReference>
<dbReference type="Gene3D" id="3.90.245.10">
    <property type="entry name" value="Ribonucleoside hydrolase-like"/>
    <property type="match status" value="1"/>
</dbReference>
<comment type="similarity">
    <text evidence="1">Belongs to the IUNH family.</text>
</comment>
<dbReference type="InterPro" id="IPR001910">
    <property type="entry name" value="Inosine/uridine_hydrolase_dom"/>
</dbReference>
<reference evidence="5 6" key="1">
    <citation type="journal article" date="2020" name="BMC Genomics">
        <title>Correction to: Identification and distribution of gene clusters required for synthesis of sphingolipid metabolism inhibitors in diverse species of the filamentous fungus Fusarium.</title>
        <authorList>
            <person name="Kim H.S."/>
            <person name="Lohmar J.M."/>
            <person name="Busman M."/>
            <person name="Brown D.W."/>
            <person name="Naumann T.A."/>
            <person name="Divon H.H."/>
            <person name="Lysoe E."/>
            <person name="Uhlig S."/>
            <person name="Proctor R.H."/>
        </authorList>
    </citation>
    <scope>NUCLEOTIDE SEQUENCE [LARGE SCALE GENOMIC DNA]</scope>
    <source>
        <strain evidence="5 6">NRRL 25214</strain>
    </source>
</reference>
<accession>A0A8H5E801</accession>
<dbReference type="PANTHER" id="PTHR12304:SF56">
    <property type="entry name" value="HYDROLASE, PUTATIVE (AFU_ORTHOLOGUE AFUA_1G11790)-RELATED"/>
    <property type="match status" value="1"/>
</dbReference>
<dbReference type="PANTHER" id="PTHR12304">
    <property type="entry name" value="INOSINE-URIDINE PREFERRING NUCLEOSIDE HYDROLASE"/>
    <property type="match status" value="1"/>
</dbReference>
<dbReference type="GO" id="GO:0005829">
    <property type="term" value="C:cytosol"/>
    <property type="evidence" value="ECO:0007669"/>
    <property type="project" value="TreeGrafter"/>
</dbReference>
<proteinExistence type="inferred from homology"/>
<comment type="caution">
    <text evidence="5">The sequence shown here is derived from an EMBL/GenBank/DDBJ whole genome shotgun (WGS) entry which is preliminary data.</text>
</comment>
<feature type="domain" description="Inosine/uridine-preferring nucleoside hydrolase" evidence="4">
    <location>
        <begin position="7"/>
        <end position="399"/>
    </location>
</feature>
<dbReference type="SUPFAM" id="SSF53590">
    <property type="entry name" value="Nucleoside hydrolase"/>
    <property type="match status" value="1"/>
</dbReference>
<gene>
    <name evidence="5" type="ORF">FANTH_4727</name>
</gene>
<keyword evidence="3" id="KW-0326">Glycosidase</keyword>
<name>A0A8H5E801_9HYPO</name>
<organism evidence="5 6">
    <name type="scientific">Fusarium anthophilum</name>
    <dbReference type="NCBI Taxonomy" id="48485"/>
    <lineage>
        <taxon>Eukaryota</taxon>
        <taxon>Fungi</taxon>
        <taxon>Dikarya</taxon>
        <taxon>Ascomycota</taxon>
        <taxon>Pezizomycotina</taxon>
        <taxon>Sordariomycetes</taxon>
        <taxon>Hypocreomycetidae</taxon>
        <taxon>Hypocreales</taxon>
        <taxon>Nectriaceae</taxon>
        <taxon>Fusarium</taxon>
        <taxon>Fusarium fujikuroi species complex</taxon>
    </lineage>
</organism>
<dbReference type="InterPro" id="IPR023186">
    <property type="entry name" value="IUNH"/>
</dbReference>
<keyword evidence="2" id="KW-0378">Hydrolase</keyword>
<evidence type="ECO:0000256" key="2">
    <source>
        <dbReference type="ARBA" id="ARBA00022801"/>
    </source>
</evidence>
<dbReference type="Pfam" id="PF01156">
    <property type="entry name" value="IU_nuc_hydro"/>
    <property type="match status" value="1"/>
</dbReference>
<sequence length="453" mass="50157">MAPKQKIIIDTDPGVDDVLALLLALSAKPEELEVLMVSVTYGNVPLQSCLRNVVSLFHVLGKELEWRKSTGKPEGFGAMQANKPIVAVGPDHPLCDEELMADYFRKFSSCSDNPFVSFTDTWMSVDGIDGLHNVHEAHPDLSPAETWKGIFSDGANEAEDYSPFFTPSKAPSHHEILRILKENPVDTVSILAVGPLTNVALAAAEDPETFLRVKELVVMGGAVNVEGNCTPVAEFNCYADAVAAARVYALTSPKPSSTMPTIPQELSTLKAYPDKLSRQLKLTLCPLDITTPHLIGKNYFKENIQPHVEAGSPLARWVSHFVTKSFSKIEDMEGDENEPGLSLHDPLTVWYMLTRDDPKWKTPEKLEDIRVETSGQWTHGMHVVDRRFRKKPAEAAVALSENPNEDPHILTLDEVPGDDHGWLSVLKGNRLNRVIDSPGHDIFKEVLMQRIFG</sequence>
<dbReference type="EMBL" id="JABEVY010000102">
    <property type="protein sequence ID" value="KAF5250041.1"/>
    <property type="molecule type" value="Genomic_DNA"/>
</dbReference>
<protein>
    <recommendedName>
        <fullName evidence="4">Inosine/uridine-preferring nucleoside hydrolase domain-containing protein</fullName>
    </recommendedName>
</protein>
<evidence type="ECO:0000313" key="5">
    <source>
        <dbReference type="EMBL" id="KAF5250041.1"/>
    </source>
</evidence>
<dbReference type="InterPro" id="IPR036452">
    <property type="entry name" value="Ribo_hydro-like"/>
</dbReference>